<dbReference type="NCBIfam" id="TIGR01512">
    <property type="entry name" value="ATPase-IB2_Cd"/>
    <property type="match status" value="1"/>
</dbReference>
<keyword evidence="17" id="KW-1185">Reference proteome</keyword>
<keyword evidence="14" id="KW-0547">Nucleotide-binding</keyword>
<dbReference type="SUPFAM" id="SSF81665">
    <property type="entry name" value="Calcium ATPase, transmembrane domain M"/>
    <property type="match status" value="1"/>
</dbReference>
<evidence type="ECO:0000256" key="1">
    <source>
        <dbReference type="ARBA" id="ARBA00004651"/>
    </source>
</evidence>
<dbReference type="InterPro" id="IPR059000">
    <property type="entry name" value="ATPase_P-type_domA"/>
</dbReference>
<evidence type="ECO:0000256" key="13">
    <source>
        <dbReference type="ARBA" id="ARBA00049338"/>
    </source>
</evidence>
<dbReference type="GO" id="GO:0046872">
    <property type="term" value="F:metal ion binding"/>
    <property type="evidence" value="ECO:0007669"/>
    <property type="project" value="UniProtKB-KW"/>
</dbReference>
<dbReference type="InterPro" id="IPR001757">
    <property type="entry name" value="P_typ_ATPase"/>
</dbReference>
<dbReference type="SUPFAM" id="SSF81660">
    <property type="entry name" value="Metal cation-transporting ATPase, ATP-binding domain N"/>
    <property type="match status" value="1"/>
</dbReference>
<keyword evidence="7 14" id="KW-0479">Metal-binding</keyword>
<evidence type="ECO:0000313" key="17">
    <source>
        <dbReference type="Proteomes" id="UP000077355"/>
    </source>
</evidence>
<dbReference type="NCBIfam" id="TIGR01494">
    <property type="entry name" value="ATPase_P-type"/>
    <property type="match status" value="1"/>
</dbReference>
<dbReference type="PROSITE" id="PS00154">
    <property type="entry name" value="ATPASE_E1_E2"/>
    <property type="match status" value="1"/>
</dbReference>
<evidence type="ECO:0000313" key="16">
    <source>
        <dbReference type="EMBL" id="OAB47764.1"/>
    </source>
</evidence>
<comment type="caution">
    <text evidence="16">The sequence shown here is derived from an EMBL/GenBank/DDBJ whole genome shotgun (WGS) entry which is preliminary data.</text>
</comment>
<gene>
    <name evidence="16" type="ORF">PBAT_04520</name>
</gene>
<evidence type="ECO:0000256" key="5">
    <source>
        <dbReference type="ARBA" id="ARBA00022553"/>
    </source>
</evidence>
<dbReference type="InterPro" id="IPR023214">
    <property type="entry name" value="HAD_sf"/>
</dbReference>
<dbReference type="GO" id="GO:0008551">
    <property type="term" value="F:P-type cadmium transporter activity"/>
    <property type="evidence" value="ECO:0007669"/>
    <property type="project" value="UniProtKB-EC"/>
</dbReference>
<evidence type="ECO:0000256" key="12">
    <source>
        <dbReference type="ARBA" id="ARBA00039103"/>
    </source>
</evidence>
<dbReference type="SUPFAM" id="SSF56784">
    <property type="entry name" value="HAD-like"/>
    <property type="match status" value="1"/>
</dbReference>
<feature type="transmembrane region" description="Helical" evidence="14">
    <location>
        <begin position="358"/>
        <end position="383"/>
    </location>
</feature>
<evidence type="ECO:0000256" key="11">
    <source>
        <dbReference type="ARBA" id="ARBA00023136"/>
    </source>
</evidence>
<dbReference type="InterPro" id="IPR036412">
    <property type="entry name" value="HAD-like_sf"/>
</dbReference>
<feature type="transmembrane region" description="Helical" evidence="14">
    <location>
        <begin position="132"/>
        <end position="151"/>
    </location>
</feature>
<protein>
    <recommendedName>
        <fullName evidence="12">Cd(2+)-exporting ATPase</fullName>
        <ecNumber evidence="12">7.2.2.21</ecNumber>
    </recommendedName>
</protein>
<keyword evidence="8" id="KW-1278">Translocase</keyword>
<dbReference type="PANTHER" id="PTHR48085:SF5">
    <property type="entry name" value="CADMIUM_ZINC-TRANSPORTING ATPASE HMA4-RELATED"/>
    <property type="match status" value="1"/>
</dbReference>
<dbReference type="SFLD" id="SFLDS00003">
    <property type="entry name" value="Haloacid_Dehalogenase"/>
    <property type="match status" value="1"/>
</dbReference>
<sequence>MSTNNNPKVSSPSYVEYPVEGLSCANCTREMQEEIQKLAYGSDAKLSYVSSKLTLNPDVDMLRVERILKNDGASLVQKKSEHHGHDHTDGVAHQHEHSHEGNRLIKWLLGIAAVLYLCTFVLNGIIPQPILIILYVIAIALSGYSTFWRGLNNLIRLKFNMDTLMTVALTGAVVIGEWKEATLVAILFGVNELLEGYGMGRARKSMEALLANAPKEASLIRNGEVTSVPIASLRVGDLVRVRSGEKIPSDGIIYDGSSAVNEAAITGESLPVTKSKGDPVYGGSVNAEGLLDITIEKAYEDSSLSKIMHLVQEAQESKTPTELFIDKFAKYYTPAIMIIALLVIVVPPLLFGESWMKWVYQGLAILIVGCPCSLVLSSPIALVSGMTRSARNGILIKGGVHLEQLGKIDAIAFDKTGTLTQGVPSVKAEAIYDEKRFYDVAGSLEQSSLHPLAKAVVSHITNQRKSHVVFPDSLHLTTLPGSGIQGEVEGTTFWMGNEEILTRVVASHSEHMDIVKRDVLRMKEQGLTLIITVDENHVLGLLGLADRIRPETKEVIQQLHQAGIKQTVMLTGDHEQSAKLIASEAGVSSYNAALLPEQKVEQIKRLASQWNVAMVGDGINDAPALATAQLGIAMGKGTDSAMETADIVLMQDHLGKLPSAIHMARRVNRIIGWNIGISLALKAIALLLTIPGWLTLWIAILSDMGATIIVTLLGMSILLGKDKS</sequence>
<keyword evidence="9 14" id="KW-1133">Transmembrane helix</keyword>
<dbReference type="NCBIfam" id="TIGR01511">
    <property type="entry name" value="ATPase-IB1_Cu"/>
    <property type="match status" value="1"/>
</dbReference>
<dbReference type="GO" id="GO:0005524">
    <property type="term" value="F:ATP binding"/>
    <property type="evidence" value="ECO:0007669"/>
    <property type="project" value="UniProtKB-UniRule"/>
</dbReference>
<feature type="transmembrane region" description="Helical" evidence="14">
    <location>
        <begin position="696"/>
        <end position="719"/>
    </location>
</feature>
<dbReference type="Gene3D" id="3.30.70.100">
    <property type="match status" value="1"/>
</dbReference>
<evidence type="ECO:0000256" key="2">
    <source>
        <dbReference type="ARBA" id="ARBA00006024"/>
    </source>
</evidence>
<dbReference type="NCBIfam" id="TIGR01525">
    <property type="entry name" value="ATPase-IB_hvy"/>
    <property type="match status" value="1"/>
</dbReference>
<evidence type="ECO:0000256" key="10">
    <source>
        <dbReference type="ARBA" id="ARBA00023065"/>
    </source>
</evidence>
<comment type="similarity">
    <text evidence="2 14">Belongs to the cation transport ATPase (P-type) (TC 3.A.3) family. Type IB subfamily.</text>
</comment>
<comment type="catalytic activity">
    <reaction evidence="13">
        <text>Cd(2+)(in) + ATP + H2O = Cd(2+)(out) + ADP + phosphate + H(+)</text>
        <dbReference type="Rhea" id="RHEA:12132"/>
        <dbReference type="ChEBI" id="CHEBI:15377"/>
        <dbReference type="ChEBI" id="CHEBI:15378"/>
        <dbReference type="ChEBI" id="CHEBI:30616"/>
        <dbReference type="ChEBI" id="CHEBI:43474"/>
        <dbReference type="ChEBI" id="CHEBI:48775"/>
        <dbReference type="ChEBI" id="CHEBI:456216"/>
        <dbReference type="EC" id="7.2.2.21"/>
    </reaction>
</comment>
<dbReference type="InterPro" id="IPR008250">
    <property type="entry name" value="ATPase_P-typ_transduc_dom_A_sf"/>
</dbReference>
<evidence type="ECO:0000256" key="4">
    <source>
        <dbReference type="ARBA" id="ARBA00022539"/>
    </source>
</evidence>
<keyword evidence="11 14" id="KW-0472">Membrane</keyword>
<dbReference type="SFLD" id="SFLDF00027">
    <property type="entry name" value="p-type_atpase"/>
    <property type="match status" value="1"/>
</dbReference>
<reference evidence="16 17" key="1">
    <citation type="submission" date="2016-03" db="EMBL/GenBank/DDBJ databases">
        <title>Draft genome sequence of Paenibacillus antarcticus CECT 5836.</title>
        <authorList>
            <person name="Shin S.-K."/>
            <person name="Yi H."/>
        </authorList>
    </citation>
    <scope>NUCLEOTIDE SEQUENCE [LARGE SCALE GENOMIC DNA]</scope>
    <source>
        <strain evidence="16 17">CECT 5836</strain>
    </source>
</reference>
<dbReference type="InterPro" id="IPR027256">
    <property type="entry name" value="P-typ_ATPase_IB"/>
</dbReference>
<evidence type="ECO:0000256" key="6">
    <source>
        <dbReference type="ARBA" id="ARBA00022692"/>
    </source>
</evidence>
<dbReference type="FunFam" id="2.70.150.10:FF:000002">
    <property type="entry name" value="Copper-transporting ATPase 1, putative"/>
    <property type="match status" value="1"/>
</dbReference>
<feature type="transmembrane region" description="Helical" evidence="14">
    <location>
        <begin position="331"/>
        <end position="352"/>
    </location>
</feature>
<keyword evidence="10" id="KW-0406">Ion transport</keyword>
<keyword evidence="4" id="KW-0104">Cadmium</keyword>
<dbReference type="EC" id="7.2.2.21" evidence="12"/>
<dbReference type="PANTHER" id="PTHR48085">
    <property type="entry name" value="CADMIUM/ZINC-TRANSPORTING ATPASE HMA2-RELATED"/>
    <property type="match status" value="1"/>
</dbReference>
<name>A0A168QGP3_9BACL</name>
<evidence type="ECO:0000256" key="14">
    <source>
        <dbReference type="RuleBase" id="RU362081"/>
    </source>
</evidence>
<evidence type="ECO:0000259" key="15">
    <source>
        <dbReference type="Pfam" id="PF00122"/>
    </source>
</evidence>
<keyword evidence="14" id="KW-0067">ATP-binding</keyword>
<dbReference type="GO" id="GO:0016887">
    <property type="term" value="F:ATP hydrolysis activity"/>
    <property type="evidence" value="ECO:0007669"/>
    <property type="project" value="InterPro"/>
</dbReference>
<feature type="transmembrane region" description="Helical" evidence="14">
    <location>
        <begin position="107"/>
        <end position="126"/>
    </location>
</feature>
<dbReference type="RefSeq" id="WP_068647016.1">
    <property type="nucleotide sequence ID" value="NZ_CP043611.1"/>
</dbReference>
<keyword evidence="14" id="KW-1003">Cell membrane</keyword>
<dbReference type="Pfam" id="PF00702">
    <property type="entry name" value="Hydrolase"/>
    <property type="match status" value="1"/>
</dbReference>
<proteinExistence type="inferred from homology"/>
<evidence type="ECO:0000256" key="9">
    <source>
        <dbReference type="ARBA" id="ARBA00022989"/>
    </source>
</evidence>
<dbReference type="GO" id="GO:0005886">
    <property type="term" value="C:plasma membrane"/>
    <property type="evidence" value="ECO:0007669"/>
    <property type="project" value="UniProtKB-SubCell"/>
</dbReference>
<keyword evidence="5" id="KW-0597">Phosphoprotein</keyword>
<dbReference type="InterPro" id="IPR044492">
    <property type="entry name" value="P_typ_ATPase_HD_dom"/>
</dbReference>
<dbReference type="InterPro" id="IPR036163">
    <property type="entry name" value="HMA_dom_sf"/>
</dbReference>
<dbReference type="AlphaFoldDB" id="A0A168QGP3"/>
<dbReference type="Pfam" id="PF00122">
    <property type="entry name" value="E1-E2_ATPase"/>
    <property type="match status" value="1"/>
</dbReference>
<evidence type="ECO:0000256" key="7">
    <source>
        <dbReference type="ARBA" id="ARBA00022723"/>
    </source>
</evidence>
<dbReference type="Gene3D" id="2.70.150.10">
    <property type="entry name" value="Calcium-transporting ATPase, cytoplasmic transduction domain A"/>
    <property type="match status" value="1"/>
</dbReference>
<dbReference type="Gene3D" id="3.40.50.1000">
    <property type="entry name" value="HAD superfamily/HAD-like"/>
    <property type="match status" value="1"/>
</dbReference>
<dbReference type="SUPFAM" id="SSF81653">
    <property type="entry name" value="Calcium ATPase, transduction domain A"/>
    <property type="match status" value="1"/>
</dbReference>
<keyword evidence="3" id="KW-0813">Transport</keyword>
<dbReference type="InterPro" id="IPR023298">
    <property type="entry name" value="ATPase_P-typ_TM_dom_sf"/>
</dbReference>
<dbReference type="InterPro" id="IPR018303">
    <property type="entry name" value="ATPase_P-typ_P_site"/>
</dbReference>
<feature type="transmembrane region" description="Helical" evidence="14">
    <location>
        <begin position="670"/>
        <end position="690"/>
    </location>
</feature>
<feature type="domain" description="P-type ATPase A" evidence="15">
    <location>
        <begin position="213"/>
        <end position="312"/>
    </location>
</feature>
<evidence type="ECO:0000256" key="8">
    <source>
        <dbReference type="ARBA" id="ARBA00022967"/>
    </source>
</evidence>
<dbReference type="EMBL" id="LVJI01000004">
    <property type="protein sequence ID" value="OAB47764.1"/>
    <property type="molecule type" value="Genomic_DNA"/>
</dbReference>
<dbReference type="Proteomes" id="UP000077355">
    <property type="component" value="Unassembled WGS sequence"/>
</dbReference>
<dbReference type="SFLD" id="SFLDG00002">
    <property type="entry name" value="C1.7:_P-type_atpase_like"/>
    <property type="match status" value="1"/>
</dbReference>
<keyword evidence="6 14" id="KW-0812">Transmembrane</keyword>
<dbReference type="Gene3D" id="3.40.1110.10">
    <property type="entry name" value="Calcium-transporting ATPase, cytoplasmic domain N"/>
    <property type="match status" value="1"/>
</dbReference>
<organism evidence="16 17">
    <name type="scientific">Paenibacillus antarcticus</name>
    <dbReference type="NCBI Taxonomy" id="253703"/>
    <lineage>
        <taxon>Bacteria</taxon>
        <taxon>Bacillati</taxon>
        <taxon>Bacillota</taxon>
        <taxon>Bacilli</taxon>
        <taxon>Bacillales</taxon>
        <taxon>Paenibacillaceae</taxon>
        <taxon>Paenibacillus</taxon>
    </lineage>
</organism>
<dbReference type="OrthoDB" id="9813266at2"/>
<dbReference type="SUPFAM" id="SSF55008">
    <property type="entry name" value="HMA, heavy metal-associated domain"/>
    <property type="match status" value="1"/>
</dbReference>
<evidence type="ECO:0000256" key="3">
    <source>
        <dbReference type="ARBA" id="ARBA00022448"/>
    </source>
</evidence>
<dbReference type="PRINTS" id="PR00119">
    <property type="entry name" value="CATATPASE"/>
</dbReference>
<comment type="subcellular location">
    <subcellularLocation>
        <location evidence="1">Cell membrane</location>
        <topology evidence="1">Multi-pass membrane protein</topology>
    </subcellularLocation>
</comment>
<dbReference type="InterPro" id="IPR051014">
    <property type="entry name" value="Cation_Transport_ATPase_IB"/>
</dbReference>
<dbReference type="PROSITE" id="PS01229">
    <property type="entry name" value="COF_2"/>
    <property type="match status" value="1"/>
</dbReference>
<dbReference type="InterPro" id="IPR023299">
    <property type="entry name" value="ATPase_P-typ_cyto_dom_N"/>
</dbReference>
<accession>A0A168QGP3</accession>
<dbReference type="PRINTS" id="PR00941">
    <property type="entry name" value="CDATPASE"/>
</dbReference>